<dbReference type="EC" id="1.7.1.17" evidence="6"/>
<evidence type="ECO:0000256" key="1">
    <source>
        <dbReference type="ARBA" id="ARBA00022630"/>
    </source>
</evidence>
<dbReference type="KEGG" id="cmav:ABHF33_07995"/>
<keyword evidence="1 6" id="KW-0285">Flavoprotein</keyword>
<dbReference type="InterPro" id="IPR003680">
    <property type="entry name" value="Flavodoxin_fold"/>
</dbReference>
<evidence type="ECO:0000256" key="3">
    <source>
        <dbReference type="ARBA" id="ARBA00023002"/>
    </source>
</evidence>
<dbReference type="InterPro" id="IPR029039">
    <property type="entry name" value="Flavoprotein-like_sf"/>
</dbReference>
<proteinExistence type="inferred from homology"/>
<feature type="binding site" evidence="6">
    <location>
        <begin position="15"/>
        <end position="17"/>
    </location>
    <ligand>
        <name>FMN</name>
        <dbReference type="ChEBI" id="CHEBI:58210"/>
    </ligand>
</feature>
<feature type="binding site" evidence="6">
    <location>
        <begin position="139"/>
        <end position="142"/>
    </location>
    <ligand>
        <name>FMN</name>
        <dbReference type="ChEBI" id="CHEBI:58210"/>
    </ligand>
</feature>
<comment type="similarity">
    <text evidence="6">Belongs to the azoreductase type 1 family.</text>
</comment>
<dbReference type="InterPro" id="IPR023048">
    <property type="entry name" value="NADH:quinone_OxRdtase_FMN_depd"/>
</dbReference>
<reference evidence="8" key="1">
    <citation type="submission" date="2024-05" db="EMBL/GenBank/DDBJ databases">
        <authorList>
            <person name="Yang L."/>
            <person name="Pan L."/>
        </authorList>
    </citation>
    <scope>NUCLEOTIDE SEQUENCE</scope>
    <source>
        <strain evidence="8">FCG-7</strain>
    </source>
</reference>
<gene>
    <name evidence="6" type="primary">azoR</name>
    <name evidence="8" type="ORF">ABHF33_07995</name>
</gene>
<keyword evidence="3 6" id="KW-0560">Oxidoreductase</keyword>
<dbReference type="SUPFAM" id="SSF52218">
    <property type="entry name" value="Flavoproteins"/>
    <property type="match status" value="1"/>
</dbReference>
<comment type="cofactor">
    <cofactor evidence="6">
        <name>FMN</name>
        <dbReference type="ChEBI" id="CHEBI:58210"/>
    </cofactor>
    <text evidence="6">Binds 1 FMN per subunit.</text>
</comment>
<organism evidence="8">
    <name type="scientific">Chitinibacter mangrovi</name>
    <dbReference type="NCBI Taxonomy" id="3153927"/>
    <lineage>
        <taxon>Bacteria</taxon>
        <taxon>Pseudomonadati</taxon>
        <taxon>Pseudomonadota</taxon>
        <taxon>Betaproteobacteria</taxon>
        <taxon>Neisseriales</taxon>
        <taxon>Chitinibacteraceae</taxon>
        <taxon>Chitinibacter</taxon>
    </lineage>
</organism>
<dbReference type="GO" id="GO:0009055">
    <property type="term" value="F:electron transfer activity"/>
    <property type="evidence" value="ECO:0007669"/>
    <property type="project" value="UniProtKB-UniRule"/>
</dbReference>
<evidence type="ECO:0000313" key="8">
    <source>
        <dbReference type="EMBL" id="XBM02196.1"/>
    </source>
</evidence>
<dbReference type="EMBL" id="CP157355">
    <property type="protein sequence ID" value="XBM02196.1"/>
    <property type="molecule type" value="Genomic_DNA"/>
</dbReference>
<dbReference type="GO" id="GO:0016655">
    <property type="term" value="F:oxidoreductase activity, acting on NAD(P)H, quinone or similar compound as acceptor"/>
    <property type="evidence" value="ECO:0007669"/>
    <property type="project" value="InterPro"/>
</dbReference>
<dbReference type="GO" id="GO:0010181">
    <property type="term" value="F:FMN binding"/>
    <property type="evidence" value="ECO:0007669"/>
    <property type="project" value="UniProtKB-UniRule"/>
</dbReference>
<dbReference type="AlphaFoldDB" id="A0AAU7FDB6"/>
<name>A0AAU7FDB6_9NEIS</name>
<evidence type="ECO:0000256" key="2">
    <source>
        <dbReference type="ARBA" id="ARBA00022643"/>
    </source>
</evidence>
<evidence type="ECO:0000256" key="6">
    <source>
        <dbReference type="HAMAP-Rule" id="MF_01216"/>
    </source>
</evidence>
<comment type="function">
    <text evidence="6">Also exhibits azoreductase activity. Catalyzes the reductive cleavage of the azo bond in aromatic azo compounds to the corresponding amines.</text>
</comment>
<evidence type="ECO:0000256" key="4">
    <source>
        <dbReference type="ARBA" id="ARBA00023027"/>
    </source>
</evidence>
<dbReference type="EC" id="1.6.5.-" evidence="6"/>
<comment type="subunit">
    <text evidence="6">Homodimer.</text>
</comment>
<dbReference type="InterPro" id="IPR050104">
    <property type="entry name" value="FMN-dep_NADH:Q_OxRdtase_AzoR1"/>
</dbReference>
<dbReference type="PANTHER" id="PTHR43741">
    <property type="entry name" value="FMN-DEPENDENT NADH-AZOREDUCTASE 1"/>
    <property type="match status" value="1"/>
</dbReference>
<accession>A0AAU7FDB6</accession>
<dbReference type="Gene3D" id="3.40.50.360">
    <property type="match status" value="1"/>
</dbReference>
<evidence type="ECO:0000259" key="7">
    <source>
        <dbReference type="Pfam" id="PF02525"/>
    </source>
</evidence>
<evidence type="ECO:0000256" key="5">
    <source>
        <dbReference type="ARBA" id="ARBA00048542"/>
    </source>
</evidence>
<feature type="domain" description="Flavodoxin-like fold" evidence="7">
    <location>
        <begin position="1"/>
        <end position="197"/>
    </location>
</feature>
<dbReference type="PANTHER" id="PTHR43741:SF4">
    <property type="entry name" value="FMN-DEPENDENT NADH:QUINONE OXIDOREDUCTASE"/>
    <property type="match status" value="1"/>
</dbReference>
<dbReference type="GO" id="GO:0016652">
    <property type="term" value="F:oxidoreductase activity, acting on NAD(P)H as acceptor"/>
    <property type="evidence" value="ECO:0007669"/>
    <property type="project" value="UniProtKB-UniRule"/>
</dbReference>
<dbReference type="Pfam" id="PF02525">
    <property type="entry name" value="Flavodoxin_2"/>
    <property type="match status" value="1"/>
</dbReference>
<dbReference type="HAMAP" id="MF_01216">
    <property type="entry name" value="Azoreductase_type1"/>
    <property type="match status" value="1"/>
</dbReference>
<dbReference type="RefSeq" id="WP_348946468.1">
    <property type="nucleotide sequence ID" value="NZ_CP157355.1"/>
</dbReference>
<sequence>MNLLHIDSSILGDHSVSRQLSKEVVESIRLAEPALNVTYRDVTSSATLHLDGQLLAAKGTPEQQRNAQQVHQVSIAEAVMAEFLAADVLVIGAPMYNFSIPSQLKAWIDMISVAGVTFKYGPNGAEGLAGDKRAVIVATAGGQHAGTPTGIAHIDYLRVLLGFLGISDIRVIAAEGLAMGPEVRDPALAAARAQLSEIAA</sequence>
<protein>
    <recommendedName>
        <fullName evidence="6">FMN dependent NADH:quinone oxidoreductase</fullName>
        <ecNumber evidence="6">1.6.5.-</ecNumber>
    </recommendedName>
    <alternativeName>
        <fullName evidence="6">Azo-dye reductase</fullName>
    </alternativeName>
    <alternativeName>
        <fullName evidence="6">FMN-dependent NADH-azo compound oxidoreductase</fullName>
    </alternativeName>
    <alternativeName>
        <fullName evidence="6">FMN-dependent NADH-azoreductase</fullName>
        <ecNumber evidence="6">1.7.1.17</ecNumber>
    </alternativeName>
</protein>
<feature type="binding site" evidence="6">
    <location>
        <begin position="95"/>
        <end position="98"/>
    </location>
    <ligand>
        <name>FMN</name>
        <dbReference type="ChEBI" id="CHEBI:58210"/>
    </ligand>
</feature>
<feature type="binding site" evidence="6">
    <location>
        <position position="9"/>
    </location>
    <ligand>
        <name>FMN</name>
        <dbReference type="ChEBI" id="CHEBI:58210"/>
    </ligand>
</feature>
<comment type="function">
    <text evidence="6">Quinone reductase that provides resistance to thiol-specific stress caused by electrophilic quinones.</text>
</comment>
<comment type="catalytic activity">
    <reaction evidence="5">
        <text>N,N-dimethyl-1,4-phenylenediamine + anthranilate + 2 NAD(+) = 2-(4-dimethylaminophenyl)diazenylbenzoate + 2 NADH + 2 H(+)</text>
        <dbReference type="Rhea" id="RHEA:55872"/>
        <dbReference type="ChEBI" id="CHEBI:15378"/>
        <dbReference type="ChEBI" id="CHEBI:15783"/>
        <dbReference type="ChEBI" id="CHEBI:16567"/>
        <dbReference type="ChEBI" id="CHEBI:57540"/>
        <dbReference type="ChEBI" id="CHEBI:57945"/>
        <dbReference type="ChEBI" id="CHEBI:71579"/>
        <dbReference type="EC" id="1.7.1.17"/>
    </reaction>
    <physiologicalReaction direction="right-to-left" evidence="5">
        <dbReference type="Rhea" id="RHEA:55874"/>
    </physiologicalReaction>
</comment>
<comment type="catalytic activity">
    <reaction evidence="6">
        <text>2 a quinone + NADH + H(+) = 2 a 1,4-benzosemiquinone + NAD(+)</text>
        <dbReference type="Rhea" id="RHEA:65952"/>
        <dbReference type="ChEBI" id="CHEBI:15378"/>
        <dbReference type="ChEBI" id="CHEBI:57540"/>
        <dbReference type="ChEBI" id="CHEBI:57945"/>
        <dbReference type="ChEBI" id="CHEBI:132124"/>
        <dbReference type="ChEBI" id="CHEBI:134225"/>
    </reaction>
</comment>
<keyword evidence="4 6" id="KW-0520">NAD</keyword>
<keyword evidence="2 6" id="KW-0288">FMN</keyword>